<dbReference type="Proteomes" id="UP000533641">
    <property type="component" value="Unassembled WGS sequence"/>
</dbReference>
<comment type="caution">
    <text evidence="1">The sequence shown here is derived from an EMBL/GenBank/DDBJ whole genome shotgun (WGS) entry which is preliminary data.</text>
</comment>
<evidence type="ECO:0000313" key="2">
    <source>
        <dbReference type="Proteomes" id="UP000533641"/>
    </source>
</evidence>
<evidence type="ECO:0000313" key="1">
    <source>
        <dbReference type="EMBL" id="MBB4276697.1"/>
    </source>
</evidence>
<dbReference type="EMBL" id="JACIGM010000009">
    <property type="protein sequence ID" value="MBB4276697.1"/>
    <property type="molecule type" value="Genomic_DNA"/>
</dbReference>
<dbReference type="AlphaFoldDB" id="A0A7W6WFN7"/>
<protein>
    <submittedName>
        <fullName evidence="1">Uncharacterized protein</fullName>
    </submittedName>
</protein>
<sequence>MMPYPKGTWAVLLQTFGGGTNTVTLFRMGVDLDTTFINFQT</sequence>
<name>A0A7W6WFN7_9HYPH</name>
<organism evidence="1 2">
    <name type="scientific">Rhizobium mongolense</name>
    <dbReference type="NCBI Taxonomy" id="57676"/>
    <lineage>
        <taxon>Bacteria</taxon>
        <taxon>Pseudomonadati</taxon>
        <taxon>Pseudomonadota</taxon>
        <taxon>Alphaproteobacteria</taxon>
        <taxon>Hyphomicrobiales</taxon>
        <taxon>Rhizobiaceae</taxon>
        <taxon>Rhizobium/Agrobacterium group</taxon>
        <taxon>Rhizobium</taxon>
    </lineage>
</organism>
<gene>
    <name evidence="1" type="ORF">GGE12_004494</name>
</gene>
<accession>A0A7W6WFN7</accession>
<proteinExistence type="predicted"/>
<reference evidence="1 2" key="1">
    <citation type="submission" date="2020-08" db="EMBL/GenBank/DDBJ databases">
        <title>Genomic Encyclopedia of Type Strains, Phase IV (KMG-V): Genome sequencing to study the core and pangenomes of soil and plant-associated prokaryotes.</title>
        <authorList>
            <person name="Whitman W."/>
        </authorList>
    </citation>
    <scope>NUCLEOTIDE SEQUENCE [LARGE SCALE GENOMIC DNA]</scope>
    <source>
        <strain evidence="1 2">SEMIA 402</strain>
    </source>
</reference>